<reference evidence="1" key="1">
    <citation type="submission" date="2020-03" db="EMBL/GenBank/DDBJ databases">
        <title>Spirochaetal bacteria isolated from arthropods constitute a novel genus Entomospira genus novum within the order Spirochaetales.</title>
        <authorList>
            <person name="Grana-Miraglia L."/>
            <person name="Sikutova S."/>
            <person name="Fingerle V."/>
            <person name="Sing A."/>
            <person name="Castillo-Ramirez S."/>
            <person name="Margos G."/>
            <person name="Rudolf I."/>
        </authorList>
    </citation>
    <scope>NUCLEOTIDE SEQUENCE</scope>
    <source>
        <strain evidence="1">BR208</strain>
    </source>
</reference>
<proteinExistence type="predicted"/>
<name>A0A968GEI3_9SPIO</name>
<accession>A0A968GEI3</accession>
<dbReference type="InterPro" id="IPR015422">
    <property type="entry name" value="PyrdxlP-dep_Trfase_small"/>
</dbReference>
<dbReference type="Gene3D" id="3.90.1150.10">
    <property type="entry name" value="Aspartate Aminotransferase, domain 1"/>
    <property type="match status" value="1"/>
</dbReference>
<dbReference type="RefSeq" id="WP_167703175.1">
    <property type="nucleotide sequence ID" value="NZ_CP118168.1"/>
</dbReference>
<sequence>MHSINQPQSLITLLPSVKRVRGGYLYDINNRRYLDLWLHNGTLLQGHNDTGVIKLLKNTLNQTALMPYPNIWHQQLIKVVKTKYHASHVYIIEGDSSNSNASFTEPWNQSPLGFYNLRAWYPLPRDISLARLAMTLAGYHIIISFTEKVQTIERETILPAFLARAALKQLPLFHHSTPLNPLSKLSSNQWNHYGLYFQSTHHSQESYHKLFIEALDNGILLPPGLDHTGVYISTLFSEGQQQQIERIFQK</sequence>
<dbReference type="SUPFAM" id="SSF53383">
    <property type="entry name" value="PLP-dependent transferases"/>
    <property type="match status" value="1"/>
</dbReference>
<dbReference type="EMBL" id="JAATLK010000001">
    <property type="protein sequence ID" value="NIZ46723.1"/>
    <property type="molecule type" value="Genomic_DNA"/>
</dbReference>
<dbReference type="Proteomes" id="UP000752013">
    <property type="component" value="Unassembled WGS sequence"/>
</dbReference>
<organism evidence="1 2">
    <name type="scientific">Entomospira nematocerorum</name>
    <dbReference type="NCBI Taxonomy" id="2719987"/>
    <lineage>
        <taxon>Bacteria</taxon>
        <taxon>Pseudomonadati</taxon>
        <taxon>Spirochaetota</taxon>
        <taxon>Spirochaetia</taxon>
        <taxon>Spirochaetales</taxon>
        <taxon>Spirochaetaceae</taxon>
        <taxon>Entomospira</taxon>
    </lineage>
</organism>
<gene>
    <name evidence="1" type="ORF">HCT46_02120</name>
</gene>
<comment type="caution">
    <text evidence="1">The sequence shown here is derived from an EMBL/GenBank/DDBJ whole genome shotgun (WGS) entry which is preliminary data.</text>
</comment>
<dbReference type="InterPro" id="IPR015424">
    <property type="entry name" value="PyrdxlP-dep_Trfase"/>
</dbReference>
<evidence type="ECO:0000313" key="1">
    <source>
        <dbReference type="EMBL" id="NIZ46723.1"/>
    </source>
</evidence>
<keyword evidence="2" id="KW-1185">Reference proteome</keyword>
<protein>
    <submittedName>
        <fullName evidence="1">Uncharacterized protein</fullName>
    </submittedName>
</protein>
<evidence type="ECO:0000313" key="2">
    <source>
        <dbReference type="Proteomes" id="UP000752013"/>
    </source>
</evidence>
<dbReference type="AlphaFoldDB" id="A0A968GEI3"/>